<dbReference type="PANTHER" id="PTHR24106">
    <property type="entry name" value="NACHT, LRR AND CARD DOMAINS-CONTAINING"/>
    <property type="match status" value="1"/>
</dbReference>
<dbReference type="AlphaFoldDB" id="A0A673B8P3"/>
<evidence type="ECO:0000313" key="10">
    <source>
        <dbReference type="Proteomes" id="UP000472271"/>
    </source>
</evidence>
<keyword evidence="2" id="KW-0963">Cytoplasm</keyword>
<dbReference type="Gene3D" id="1.10.533.10">
    <property type="entry name" value="Death Domain, Fas"/>
    <property type="match status" value="1"/>
</dbReference>
<feature type="region of interest" description="Disordered" evidence="7">
    <location>
        <begin position="135"/>
        <end position="178"/>
    </location>
</feature>
<dbReference type="SUPFAM" id="SSF47986">
    <property type="entry name" value="DEATH domain"/>
    <property type="match status" value="1"/>
</dbReference>
<dbReference type="Ensembl" id="ENSSORT00005039212.1">
    <property type="protein sequence ID" value="ENSSORP00005038220.1"/>
    <property type="gene ID" value="ENSSORG00005017885.1"/>
</dbReference>
<feature type="compositionally biased region" description="Acidic residues" evidence="7">
    <location>
        <begin position="38"/>
        <end position="67"/>
    </location>
</feature>
<dbReference type="GO" id="GO:0005737">
    <property type="term" value="C:cytoplasm"/>
    <property type="evidence" value="ECO:0007669"/>
    <property type="project" value="UniProtKB-SubCell"/>
</dbReference>
<dbReference type="InParanoid" id="A0A673B8P3"/>
<feature type="compositionally biased region" description="Acidic residues" evidence="7">
    <location>
        <begin position="159"/>
        <end position="168"/>
    </location>
</feature>
<reference evidence="9" key="2">
    <citation type="submission" date="2025-08" db="UniProtKB">
        <authorList>
            <consortium name="Ensembl"/>
        </authorList>
    </citation>
    <scope>IDENTIFICATION</scope>
</reference>
<dbReference type="Proteomes" id="UP000472271">
    <property type="component" value="Chromosome 13"/>
</dbReference>
<keyword evidence="3" id="KW-0433">Leucine-rich repeat</keyword>
<keyword evidence="5" id="KW-0547">Nucleotide-binding</keyword>
<keyword evidence="10" id="KW-1185">Reference proteome</keyword>
<dbReference type="Gene3D" id="3.40.50.300">
    <property type="entry name" value="P-loop containing nucleotide triphosphate hydrolases"/>
    <property type="match status" value="1"/>
</dbReference>
<keyword evidence="4" id="KW-0677">Repeat</keyword>
<accession>A0A673B8P3</accession>
<keyword evidence="6" id="KW-0067">ATP-binding</keyword>
<proteinExistence type="predicted"/>
<dbReference type="Pfam" id="PF05729">
    <property type="entry name" value="NACHT"/>
    <property type="match status" value="1"/>
</dbReference>
<dbReference type="InterPro" id="IPR029495">
    <property type="entry name" value="NACHT-assoc"/>
</dbReference>
<evidence type="ECO:0000313" key="9">
    <source>
        <dbReference type="Ensembl" id="ENSSORP00005038220.1"/>
    </source>
</evidence>
<evidence type="ECO:0000256" key="5">
    <source>
        <dbReference type="ARBA" id="ARBA00022741"/>
    </source>
</evidence>
<dbReference type="InterPro" id="IPR027417">
    <property type="entry name" value="P-loop_NTPase"/>
</dbReference>
<dbReference type="InterPro" id="IPR004020">
    <property type="entry name" value="DAPIN"/>
</dbReference>
<feature type="compositionally biased region" description="Acidic residues" evidence="7">
    <location>
        <begin position="135"/>
        <end position="147"/>
    </location>
</feature>
<protein>
    <submittedName>
        <fullName evidence="9">NLR family CARD domain-containing protein 3-like</fullName>
    </submittedName>
</protein>
<feature type="domain" description="Pyrin" evidence="8">
    <location>
        <begin position="177"/>
        <end position="269"/>
    </location>
</feature>
<evidence type="ECO:0000256" key="1">
    <source>
        <dbReference type="ARBA" id="ARBA00004496"/>
    </source>
</evidence>
<feature type="compositionally biased region" description="Pro residues" evidence="7">
    <location>
        <begin position="76"/>
        <end position="86"/>
    </location>
</feature>
<reference evidence="9" key="3">
    <citation type="submission" date="2025-09" db="UniProtKB">
        <authorList>
            <consortium name="Ensembl"/>
        </authorList>
    </citation>
    <scope>IDENTIFICATION</scope>
</reference>
<dbReference type="InterPro" id="IPR041075">
    <property type="entry name" value="NOD1/2_WH"/>
</dbReference>
<dbReference type="Pfam" id="PF17776">
    <property type="entry name" value="NLRC4_HD2"/>
    <property type="match status" value="1"/>
</dbReference>
<sequence length="797" mass="92075">MEPESESVFRPVYAEDDEDKKNWARPPSSYGSMKSDSDDVDEDDEEDVDLMEEQEQGEEQREEEECNQEVAEAFVSPPPQVHPPSPIVHRDAPVYEGTGMQLVRSESPETLFTMSTQQTKPPGAIVIDTRSDIECNSEDDDKDLDEPLDSRNNSPEPPEPLEYDDGMQMDEYGQPGMLHPEQDLAHVFKTIQNILTSLTKEELLQFKIWFSSWEKQITLQHMMEGDILDFVDRIIEVLGMERALTHTIHTLGGINKQQESEQLHYQCRRALIRWQLKQHLERYYILREGITQAGKQSILDNVFVEPQISIGFHGGFDPSHEFKPQPPTPVQVPSADTFVSVDNLFRLKKQDGQPVRTVVTTGIAGIGKSVCVAKFCWDWTNQKANKDLQFVIDISFRGIWLLRNLHLPPSKKMSIKELINHYHPHCKKMEYLDAEDCKYVIVMDSFDRYQAQLDWKNTPVVNDSNTQEHPDVLIVNLIRGNLLPTARVWIIGRRAAVSQIPSEFIDVVTEVQGFSDEMKDEYLTKRFADAQLAAKIVTQYKRQPTLRILAHHPFTCWIFATVFKRNFYDEDYGVHPPRITPFYLNILLVQMNRRLQFYFGQAEHELKWRDEDKQLVIKVGKMALKMLERNASVFYEDDLKEYSLNVQDVTVFMGIVTEIPSSSQRRTFCFVHFTVQEFMAALYVFTTFREKGNVLESTRSKIFSFKDTKSAATLLHSALDRTLNAPLGQYDMFLRLLCGLVNPDCVHLNGYLYHHHTPKLPGIEEAAKLLEKTIDKAPAERLKNLKECLREMTQNDE</sequence>
<dbReference type="InterPro" id="IPR051261">
    <property type="entry name" value="NLR"/>
</dbReference>
<dbReference type="Pfam" id="PF17779">
    <property type="entry name" value="WHD_NOD2"/>
    <property type="match status" value="1"/>
</dbReference>
<evidence type="ECO:0000256" key="7">
    <source>
        <dbReference type="SAM" id="MobiDB-lite"/>
    </source>
</evidence>
<dbReference type="InterPro" id="IPR011029">
    <property type="entry name" value="DEATH-like_dom_sf"/>
</dbReference>
<organism evidence="9 10">
    <name type="scientific">Sphaeramia orbicularis</name>
    <name type="common">orbiculate cardinalfish</name>
    <dbReference type="NCBI Taxonomy" id="375764"/>
    <lineage>
        <taxon>Eukaryota</taxon>
        <taxon>Metazoa</taxon>
        <taxon>Chordata</taxon>
        <taxon>Craniata</taxon>
        <taxon>Vertebrata</taxon>
        <taxon>Euteleostomi</taxon>
        <taxon>Actinopterygii</taxon>
        <taxon>Neopterygii</taxon>
        <taxon>Teleostei</taxon>
        <taxon>Neoteleostei</taxon>
        <taxon>Acanthomorphata</taxon>
        <taxon>Gobiaria</taxon>
        <taxon>Kurtiformes</taxon>
        <taxon>Apogonoidei</taxon>
        <taxon>Apogonidae</taxon>
        <taxon>Apogoninae</taxon>
        <taxon>Sphaeramia</taxon>
    </lineage>
</organism>
<evidence type="ECO:0000256" key="4">
    <source>
        <dbReference type="ARBA" id="ARBA00022737"/>
    </source>
</evidence>
<evidence type="ECO:0000256" key="2">
    <source>
        <dbReference type="ARBA" id="ARBA00022490"/>
    </source>
</evidence>
<feature type="region of interest" description="Disordered" evidence="7">
    <location>
        <begin position="1"/>
        <end position="92"/>
    </location>
</feature>
<dbReference type="FunCoup" id="A0A673B8P3">
    <property type="interactions" value="91"/>
</dbReference>
<name>A0A673B8P3_9TELE</name>
<dbReference type="InterPro" id="IPR007111">
    <property type="entry name" value="NACHT_NTPase"/>
</dbReference>
<reference evidence="9" key="1">
    <citation type="submission" date="2019-06" db="EMBL/GenBank/DDBJ databases">
        <authorList>
            <consortium name="Wellcome Sanger Institute Data Sharing"/>
        </authorList>
    </citation>
    <scope>NUCLEOTIDE SEQUENCE [LARGE SCALE GENOMIC DNA]</scope>
</reference>
<dbReference type="PROSITE" id="PS50824">
    <property type="entry name" value="DAPIN"/>
    <property type="match status" value="1"/>
</dbReference>
<evidence type="ECO:0000259" key="8">
    <source>
        <dbReference type="PROSITE" id="PS50824"/>
    </source>
</evidence>
<evidence type="ECO:0000256" key="6">
    <source>
        <dbReference type="ARBA" id="ARBA00022840"/>
    </source>
</evidence>
<gene>
    <name evidence="9" type="primary">nlrc3l</name>
</gene>
<comment type="subcellular location">
    <subcellularLocation>
        <location evidence="1">Cytoplasm</location>
    </subcellularLocation>
</comment>
<dbReference type="OrthoDB" id="120976at2759"/>
<dbReference type="SMART" id="SM01289">
    <property type="entry name" value="PYRIN"/>
    <property type="match status" value="1"/>
</dbReference>
<dbReference type="GO" id="GO:0005524">
    <property type="term" value="F:ATP binding"/>
    <property type="evidence" value="ECO:0007669"/>
    <property type="project" value="UniProtKB-KW"/>
</dbReference>
<dbReference type="InterPro" id="IPR041267">
    <property type="entry name" value="NLRP_HD2"/>
</dbReference>
<dbReference type="SMART" id="SM01288">
    <property type="entry name" value="FISNA"/>
    <property type="match status" value="1"/>
</dbReference>
<evidence type="ECO:0000256" key="3">
    <source>
        <dbReference type="ARBA" id="ARBA00022614"/>
    </source>
</evidence>